<dbReference type="AlphaFoldDB" id="A0A6J4QGF5"/>
<accession>A0A6J4QGF5</accession>
<protein>
    <submittedName>
        <fullName evidence="1">Uncharacterized protein</fullName>
    </submittedName>
</protein>
<reference evidence="1" key="1">
    <citation type="submission" date="2020-02" db="EMBL/GenBank/DDBJ databases">
        <authorList>
            <person name="Meier V. D."/>
        </authorList>
    </citation>
    <scope>NUCLEOTIDE SEQUENCE</scope>
    <source>
        <strain evidence="1">AVDCRST_MAG03</strain>
    </source>
</reference>
<evidence type="ECO:0000313" key="1">
    <source>
        <dbReference type="EMBL" id="CAA9436925.1"/>
    </source>
</evidence>
<sequence>MSAVAHLGTGTSTGRRKPLRLILAAPGEIGRMADTPTFVLP</sequence>
<gene>
    <name evidence="1" type="ORF">AVDCRST_MAG03-3681</name>
</gene>
<name>A0A6J4QGF5_9ACTN</name>
<organism evidence="1">
    <name type="scientific">uncultured Rubrobacteraceae bacterium</name>
    <dbReference type="NCBI Taxonomy" id="349277"/>
    <lineage>
        <taxon>Bacteria</taxon>
        <taxon>Bacillati</taxon>
        <taxon>Actinomycetota</taxon>
        <taxon>Rubrobacteria</taxon>
        <taxon>Rubrobacterales</taxon>
        <taxon>Rubrobacteraceae</taxon>
        <taxon>environmental samples</taxon>
    </lineage>
</organism>
<proteinExistence type="predicted"/>
<dbReference type="EMBL" id="CADCUT010000216">
    <property type="protein sequence ID" value="CAA9436925.1"/>
    <property type="molecule type" value="Genomic_DNA"/>
</dbReference>